<keyword evidence="1" id="KW-0732">Signal</keyword>
<evidence type="ECO:0000259" key="2">
    <source>
        <dbReference type="Pfam" id="PF16862"/>
    </source>
</evidence>
<evidence type="ECO:0000256" key="1">
    <source>
        <dbReference type="SAM" id="SignalP"/>
    </source>
</evidence>
<dbReference type="Proteomes" id="UP000636479">
    <property type="component" value="Unassembled WGS sequence"/>
</dbReference>
<gene>
    <name evidence="3" type="ORF">MIND_00544000</name>
</gene>
<feature type="signal peptide" evidence="1">
    <location>
        <begin position="1"/>
        <end position="16"/>
    </location>
</feature>
<dbReference type="SUPFAM" id="SSF51445">
    <property type="entry name" value="(Trans)glycosidases"/>
    <property type="match status" value="1"/>
</dbReference>
<dbReference type="EMBL" id="JACAZF010000004">
    <property type="protein sequence ID" value="KAF7307495.1"/>
    <property type="molecule type" value="Genomic_DNA"/>
</dbReference>
<dbReference type="InterPro" id="IPR031728">
    <property type="entry name" value="GlcAase_C"/>
</dbReference>
<sequence length="696" mass="75220">MRVPVDLFLSIPCVFARITVYSQQPFMGTATGTANVVAYTDAAAYDSTMLDPPPVSEVATAFSVQLDNFVVSGASIPQGGHFFGFSIEFSVINQVLGLNGSVLQVPFLNLMSSLQARGGSVRVRIGGNSQDTATLVPSLPNGVMMQKGTPPLESDSMVMSSPPLFYTPEVLYMLANISSLVDVHWYLGIPMNDTQHLRLGIVSAAEAILGDRLLGFQVGNEPDQYGLNHLRPLAYNASDYVDDFELIDMTLKGHYGFARKKLIGPSISSHWKLEDVWDAGFLEKFNLSLAALSAEYYHSNNCPQPVKINPQDVFASYLNHTAATSAVQRYLNSTDIAQRLGLPFIMLETNSASCGGLPGVATRSVARYGLLIMDYNSHIAILPAQCGELTVSVQTHQIIISRHLGGLSSYYNVCLLTHLPVCDPLQLMCSLMAPAPPTNQSMFKSWSVGPIFYAALVGAEIFGKSNQSQIMDLEMNNGSIYTPGYAIYEAGVLKRLAIFNFISDPSGAGDYTATISLTEKANLTHVNVKYLVAPSVSSLKNITWAGQSFGPNLSSDGRLHGILDVKLIPCDPLTKMCQVQVPAPGFALVLLEDDGPGKTDAKTFATTVHTKTLTALTADAGVLATSNGGKGMQEALGSTGRRRKWWSLHNPRPDGHAQEHHHHINGARVLDPRSTILTVVGLWIGLALLWSDLTEL</sequence>
<protein>
    <submittedName>
        <fullName evidence="3">Glyco-hydro-79C domain-containing protein</fullName>
    </submittedName>
</protein>
<dbReference type="RefSeq" id="XP_037222514.1">
    <property type="nucleotide sequence ID" value="XM_037362222.1"/>
</dbReference>
<reference evidence="3" key="1">
    <citation type="submission" date="2020-05" db="EMBL/GenBank/DDBJ databases">
        <title>Mycena genomes resolve the evolution of fungal bioluminescence.</title>
        <authorList>
            <person name="Tsai I.J."/>
        </authorList>
    </citation>
    <scope>NUCLEOTIDE SEQUENCE</scope>
    <source>
        <strain evidence="3">171206Taipei</strain>
    </source>
</reference>
<dbReference type="InterPro" id="IPR052974">
    <property type="entry name" value="GH79_Enzymes"/>
</dbReference>
<accession>A0A8H6T103</accession>
<feature type="chain" id="PRO_5034723728" evidence="1">
    <location>
        <begin position="17"/>
        <end position="696"/>
    </location>
</feature>
<feature type="domain" description="Beta-glucuronidase C-terminal" evidence="2">
    <location>
        <begin position="484"/>
        <end position="588"/>
    </location>
</feature>
<dbReference type="OrthoDB" id="2796951at2759"/>
<evidence type="ECO:0000313" key="3">
    <source>
        <dbReference type="EMBL" id="KAF7307495.1"/>
    </source>
</evidence>
<comment type="caution">
    <text evidence="3">The sequence shown here is derived from an EMBL/GenBank/DDBJ whole genome shotgun (WGS) entry which is preliminary data.</text>
</comment>
<dbReference type="GeneID" id="59344738"/>
<dbReference type="Pfam" id="PF16862">
    <property type="entry name" value="Glyco_hydro_79C"/>
    <property type="match status" value="1"/>
</dbReference>
<dbReference type="InterPro" id="IPR017853">
    <property type="entry name" value="GH"/>
</dbReference>
<keyword evidence="4" id="KW-1185">Reference proteome</keyword>
<dbReference type="PANTHER" id="PTHR36183:SF2">
    <property type="entry name" value="BETA-GLUCURONIDASE C-TERMINAL DOMAIN-CONTAINING PROTEIN"/>
    <property type="match status" value="1"/>
</dbReference>
<evidence type="ECO:0000313" key="4">
    <source>
        <dbReference type="Proteomes" id="UP000636479"/>
    </source>
</evidence>
<organism evidence="3 4">
    <name type="scientific">Mycena indigotica</name>
    <dbReference type="NCBI Taxonomy" id="2126181"/>
    <lineage>
        <taxon>Eukaryota</taxon>
        <taxon>Fungi</taxon>
        <taxon>Dikarya</taxon>
        <taxon>Basidiomycota</taxon>
        <taxon>Agaricomycotina</taxon>
        <taxon>Agaricomycetes</taxon>
        <taxon>Agaricomycetidae</taxon>
        <taxon>Agaricales</taxon>
        <taxon>Marasmiineae</taxon>
        <taxon>Mycenaceae</taxon>
        <taxon>Mycena</taxon>
    </lineage>
</organism>
<dbReference type="AlphaFoldDB" id="A0A8H6T103"/>
<dbReference type="PANTHER" id="PTHR36183">
    <property type="entry name" value="BETA-GLUCURONIDASE"/>
    <property type="match status" value="1"/>
</dbReference>
<name>A0A8H6T103_9AGAR</name>
<dbReference type="Gene3D" id="3.20.20.80">
    <property type="entry name" value="Glycosidases"/>
    <property type="match status" value="1"/>
</dbReference>
<proteinExistence type="predicted"/>